<dbReference type="GO" id="GO:0006351">
    <property type="term" value="P:DNA-templated transcription"/>
    <property type="evidence" value="ECO:0007669"/>
    <property type="project" value="InterPro"/>
</dbReference>
<dbReference type="SUPFAM" id="SSF56672">
    <property type="entry name" value="DNA/RNA polymerases"/>
    <property type="match status" value="1"/>
</dbReference>
<dbReference type="InterPro" id="IPR007094">
    <property type="entry name" value="RNA-dir_pol_PSvirus"/>
</dbReference>
<evidence type="ECO:0000256" key="4">
    <source>
        <dbReference type="ARBA" id="ARBA00022953"/>
    </source>
</evidence>
<keyword evidence="2" id="KW-0808">Transferase</keyword>
<name>A0A1L3KFL9_9VIRU</name>
<evidence type="ECO:0000256" key="3">
    <source>
        <dbReference type="ARBA" id="ARBA00022695"/>
    </source>
</evidence>
<keyword evidence="3" id="KW-0548">Nucleotidyltransferase</keyword>
<sequence length="720" mass="82317">MEHYEDKLQPYHIIKLVDVDYYVDMPKLLSKFQPVILYTFVPTKLSGSLPDATFHIEDNQVHTTVNGGATYLHSIWDYESDTIQVDYWWGSVIYLVEQRLCDDNRRIIFLNPSRKVFGIFAWLLPGHRLQRKRYLYENVNMMRTQSTVNNETNVTVHIGMNKCRVSCQLREDIFIATKIRCDLAKDPSISDVERIFRAHGILEPDIAAAIFIQIYRTNPKILNELTGVQTTASTVDQFSYQTLSPLITEDGKVVGRQLFKPIFDSGFIARKSFNNDTACIEGRITQPRNTVKHVPPFYNKCRDEFLEHLIPKNLVHTFVPKDEWFVELNQNRPTQRALAERAKPFSFFHKFVVSSFQKAEVYGKINYPRNISTVPTDHKLRFSGYTYSFAELLKEQPWYAFGLNPRQVTDAICDLVGDEPFVTTNDFSNYDGSHGEFKTQFDQMLFTRLFAKQYHPELLKLLQSMTGATAFTNHGVRYNTGHTVLSGSASTSSCNTVMNALIAYIALRVSGLGPAEAYLNLGLYGGDDNVNRRIDPELHTKVAAKLGYVLKTEKVSRGQPLPFLGRIFLDPWATRASICDVPRRLRNLHLTIVPKHVPKSIVLRRRAQSYLINDPNTPIITEWANMVLGATEEIEGYNNELRVEKPWFCDPENNWTAPSDDEWGFALSYIAYQLQVDPSEIRNFINLLKTCKRLEGPGVTLTSLTKVSVEAALGHSIVKP</sequence>
<dbReference type="InterPro" id="IPR043502">
    <property type="entry name" value="DNA/RNA_pol_sf"/>
</dbReference>
<protein>
    <recommendedName>
        <fullName evidence="5">RNA replicase</fullName>
    </recommendedName>
</protein>
<organism evidence="7">
    <name type="scientific">Beihai noda-like virus 6</name>
    <dbReference type="NCBI Taxonomy" id="1922488"/>
    <lineage>
        <taxon>Viruses</taxon>
        <taxon>Riboviria</taxon>
    </lineage>
</organism>
<feature type="domain" description="RdRp catalytic" evidence="6">
    <location>
        <begin position="420"/>
        <end position="541"/>
    </location>
</feature>
<dbReference type="GO" id="GO:0003723">
    <property type="term" value="F:RNA binding"/>
    <property type="evidence" value="ECO:0007669"/>
    <property type="project" value="InterPro"/>
</dbReference>
<evidence type="ECO:0000256" key="1">
    <source>
        <dbReference type="ARBA" id="ARBA00007751"/>
    </source>
</evidence>
<dbReference type="EMBL" id="KX883055">
    <property type="protein sequence ID" value="APG76165.1"/>
    <property type="molecule type" value="Genomic_RNA"/>
</dbReference>
<keyword evidence="4" id="KW-0693">Viral RNA replication</keyword>
<dbReference type="Pfam" id="PF00680">
    <property type="entry name" value="RdRP_1"/>
    <property type="match status" value="1"/>
</dbReference>
<comment type="similarity">
    <text evidence="1">Belongs to the nodaviridae RNA polymerase family.</text>
</comment>
<dbReference type="GO" id="GO:0003968">
    <property type="term" value="F:RNA-directed RNA polymerase activity"/>
    <property type="evidence" value="ECO:0007669"/>
    <property type="project" value="InterPro"/>
</dbReference>
<evidence type="ECO:0000256" key="2">
    <source>
        <dbReference type="ARBA" id="ARBA00022679"/>
    </source>
</evidence>
<dbReference type="CDD" id="cd23173">
    <property type="entry name" value="ps-ssRNAv_Nodaviridae_RdRp"/>
    <property type="match status" value="1"/>
</dbReference>
<proteinExistence type="inferred from homology"/>
<reference evidence="7" key="1">
    <citation type="journal article" date="2016" name="Nature">
        <title>Redefining the invertebrate RNA virosphere.</title>
        <authorList>
            <person name="Shi M."/>
            <person name="Lin X.D."/>
            <person name="Tian J.H."/>
            <person name="Chen L.J."/>
            <person name="Chen X."/>
            <person name="Li C.X."/>
            <person name="Qin X.C."/>
            <person name="Li J."/>
            <person name="Cao J.P."/>
            <person name="Eden J.S."/>
            <person name="Buchmann J."/>
            <person name="Wang W."/>
            <person name="Xu J."/>
            <person name="Holmes E.C."/>
            <person name="Zhang Y.Z."/>
        </authorList>
    </citation>
    <scope>NUCLEOTIDE SEQUENCE</scope>
    <source>
        <strain evidence="7">BHWZXX9026</strain>
    </source>
</reference>
<accession>A0A1L3KFL9</accession>
<dbReference type="GO" id="GO:0039694">
    <property type="term" value="P:viral RNA genome replication"/>
    <property type="evidence" value="ECO:0007669"/>
    <property type="project" value="InterPro"/>
</dbReference>
<dbReference type="Pfam" id="PF19222">
    <property type="entry name" value="Noda_Vmethyltr"/>
    <property type="match status" value="1"/>
</dbReference>
<evidence type="ECO:0000313" key="7">
    <source>
        <dbReference type="EMBL" id="APG76165.1"/>
    </source>
</evidence>
<dbReference type="PROSITE" id="PS50507">
    <property type="entry name" value="RDRP_SSRNA_POS"/>
    <property type="match status" value="1"/>
</dbReference>
<dbReference type="InterPro" id="IPR001205">
    <property type="entry name" value="RNA-dir_pol_C"/>
</dbReference>
<dbReference type="InterPro" id="IPR043647">
    <property type="entry name" value="Noda_Vmethyltr_dom"/>
</dbReference>
<evidence type="ECO:0000259" key="6">
    <source>
        <dbReference type="PROSITE" id="PS50507"/>
    </source>
</evidence>
<evidence type="ECO:0000256" key="5">
    <source>
        <dbReference type="ARBA" id="ARBA00032757"/>
    </source>
</evidence>